<reference evidence="2 3" key="1">
    <citation type="submission" date="2020-07" db="EMBL/GenBank/DDBJ databases">
        <title>isolation of Luteimonas sp. SJ-16.</title>
        <authorList>
            <person name="Huang X.-X."/>
            <person name="Xu L."/>
            <person name="Sun J.-Q."/>
        </authorList>
    </citation>
    <scope>NUCLEOTIDE SEQUENCE [LARGE SCALE GENOMIC DNA]</scope>
    <source>
        <strain evidence="2 3">SJ-16</strain>
    </source>
</reference>
<keyword evidence="1" id="KW-0812">Transmembrane</keyword>
<feature type="transmembrane region" description="Helical" evidence="1">
    <location>
        <begin position="114"/>
        <end position="131"/>
    </location>
</feature>
<organism evidence="2 3">
    <name type="scientific">Luteimonas deserti</name>
    <dbReference type="NCBI Taxonomy" id="2752306"/>
    <lineage>
        <taxon>Bacteria</taxon>
        <taxon>Pseudomonadati</taxon>
        <taxon>Pseudomonadota</taxon>
        <taxon>Gammaproteobacteria</taxon>
        <taxon>Lysobacterales</taxon>
        <taxon>Lysobacteraceae</taxon>
        <taxon>Luteimonas</taxon>
    </lineage>
</organism>
<evidence type="ECO:0000313" key="3">
    <source>
        <dbReference type="Proteomes" id="UP000589896"/>
    </source>
</evidence>
<evidence type="ECO:0008006" key="4">
    <source>
        <dbReference type="Google" id="ProtNLM"/>
    </source>
</evidence>
<sequence>MQSRMPLGGRVVALTALLWNLFGLLVFVLQLAMTPEQRAALPVEQQQIDMALPAWVLLLFGVATIAGTAGSIALLFARRWAVPMLQASLLAIVAQMLASYALTPVWSLTGGRGLVLPVLLILVVAALWLFARGAAQRGWLR</sequence>
<proteinExistence type="predicted"/>
<feature type="transmembrane region" description="Helical" evidence="1">
    <location>
        <begin position="52"/>
        <end position="77"/>
    </location>
</feature>
<gene>
    <name evidence="2" type="ORF">H0E82_03275</name>
</gene>
<dbReference type="AlphaFoldDB" id="A0A7Z0QQL5"/>
<keyword evidence="3" id="KW-1185">Reference proteome</keyword>
<evidence type="ECO:0000256" key="1">
    <source>
        <dbReference type="SAM" id="Phobius"/>
    </source>
</evidence>
<feature type="transmembrane region" description="Helical" evidence="1">
    <location>
        <begin position="89"/>
        <end position="108"/>
    </location>
</feature>
<comment type="caution">
    <text evidence="2">The sequence shown here is derived from an EMBL/GenBank/DDBJ whole genome shotgun (WGS) entry which is preliminary data.</text>
</comment>
<keyword evidence="1" id="KW-1133">Transmembrane helix</keyword>
<dbReference type="EMBL" id="JACCJZ010000008">
    <property type="protein sequence ID" value="NYZ61788.1"/>
    <property type="molecule type" value="Genomic_DNA"/>
</dbReference>
<protein>
    <recommendedName>
        <fullName evidence="4">Sugar transporter</fullName>
    </recommendedName>
</protein>
<accession>A0A7Z0QQL5</accession>
<name>A0A7Z0QQL5_9GAMM</name>
<feature type="transmembrane region" description="Helical" evidence="1">
    <location>
        <begin position="12"/>
        <end position="32"/>
    </location>
</feature>
<dbReference type="Proteomes" id="UP000589896">
    <property type="component" value="Unassembled WGS sequence"/>
</dbReference>
<dbReference type="RefSeq" id="WP_180543688.1">
    <property type="nucleotide sequence ID" value="NZ_JACCJZ010000008.1"/>
</dbReference>
<keyword evidence="1" id="KW-0472">Membrane</keyword>
<evidence type="ECO:0000313" key="2">
    <source>
        <dbReference type="EMBL" id="NYZ61788.1"/>
    </source>
</evidence>